<dbReference type="InterPro" id="IPR036663">
    <property type="entry name" value="Fumarylacetoacetase_C_sf"/>
</dbReference>
<evidence type="ECO:0000256" key="1">
    <source>
        <dbReference type="ARBA" id="ARBA00022723"/>
    </source>
</evidence>
<dbReference type="GO" id="GO:0019752">
    <property type="term" value="P:carboxylic acid metabolic process"/>
    <property type="evidence" value="ECO:0007669"/>
    <property type="project" value="UniProtKB-ARBA"/>
</dbReference>
<evidence type="ECO:0000313" key="4">
    <source>
        <dbReference type="Proteomes" id="UP000620075"/>
    </source>
</evidence>
<dbReference type="GO" id="GO:0016787">
    <property type="term" value="F:hydrolase activity"/>
    <property type="evidence" value="ECO:0007669"/>
    <property type="project" value="UniProtKB-KW"/>
</dbReference>
<dbReference type="FunFam" id="3.90.850.10:FF:000002">
    <property type="entry name" value="2-hydroxyhepta-2,4-diene-1,7-dioate isomerase"/>
    <property type="match status" value="1"/>
</dbReference>
<dbReference type="GO" id="GO:0016853">
    <property type="term" value="F:isomerase activity"/>
    <property type="evidence" value="ECO:0007669"/>
    <property type="project" value="UniProtKB-ARBA"/>
</dbReference>
<comment type="caution">
    <text evidence="3">The sequence shown here is derived from an EMBL/GenBank/DDBJ whole genome shotgun (WGS) entry which is preliminary data.</text>
</comment>
<feature type="domain" description="Fumarylacetoacetase-like C-terminal" evidence="2">
    <location>
        <begin position="62"/>
        <end position="266"/>
    </location>
</feature>
<keyword evidence="1" id="KW-0479">Metal-binding</keyword>
<gene>
    <name evidence="3" type="ORF">JF888_08600</name>
</gene>
<organism evidence="3 4">
    <name type="scientific">Candidatus Dormiibacter inghamiae</name>
    <dbReference type="NCBI Taxonomy" id="3127013"/>
    <lineage>
        <taxon>Bacteria</taxon>
        <taxon>Bacillati</taxon>
        <taxon>Candidatus Dormiibacterota</taxon>
        <taxon>Candidatus Dormibacteria</taxon>
        <taxon>Candidatus Dormibacterales</taxon>
        <taxon>Candidatus Dormibacteraceae</taxon>
        <taxon>Candidatus Dormiibacter</taxon>
    </lineage>
</organism>
<reference evidence="3 4" key="1">
    <citation type="submission" date="2020-10" db="EMBL/GenBank/DDBJ databases">
        <title>Ca. Dormibacterota MAGs.</title>
        <authorList>
            <person name="Montgomery K."/>
        </authorList>
    </citation>
    <scope>NUCLEOTIDE SEQUENCE [LARGE SCALE GENOMIC DNA]</scope>
    <source>
        <strain evidence="3">SC8811_S16_3</strain>
    </source>
</reference>
<dbReference type="RefSeq" id="WP_338178891.1">
    <property type="nucleotide sequence ID" value="NZ_JAEKNQ010000033.1"/>
</dbReference>
<dbReference type="SUPFAM" id="SSF56529">
    <property type="entry name" value="FAH"/>
    <property type="match status" value="1"/>
</dbReference>
<accession>A0A934NDS6</accession>
<evidence type="ECO:0000313" key="3">
    <source>
        <dbReference type="EMBL" id="MBJ7603229.1"/>
    </source>
</evidence>
<keyword evidence="3" id="KW-0378">Hydrolase</keyword>
<sequence>MILISHHTPRGIALASKDGGGTVRDLGTGDLAALMAGGLPPAGAELEETQLKLAPCVPSPGKIICVGLNYRRHAAEAGMAVPETPVLFSKFNNSLAASGEDIPLPAIAEQYDYEAELAVVIGKRAQNVAQGQALDHVFGYCNANDLSARELQARTSQWLLGKSLDHFLPIGPYLVSKEEIPDVTRLGIRCFLNGEKRQDSTIADLIFGVEELVSYMSRHLTLEPGDIISTGTPEGVILGRAEKVWLKPGDQVVVEVDGLGRLSNRMVSSA</sequence>
<dbReference type="Gene3D" id="3.90.850.10">
    <property type="entry name" value="Fumarylacetoacetase-like, C-terminal domain"/>
    <property type="match status" value="1"/>
</dbReference>
<name>A0A934NDS6_9BACT</name>
<dbReference type="EMBL" id="JAEKNQ010000033">
    <property type="protein sequence ID" value="MBJ7603229.1"/>
    <property type="molecule type" value="Genomic_DNA"/>
</dbReference>
<dbReference type="InterPro" id="IPR011234">
    <property type="entry name" value="Fumarylacetoacetase-like_C"/>
</dbReference>
<dbReference type="GO" id="GO:0046872">
    <property type="term" value="F:metal ion binding"/>
    <property type="evidence" value="ECO:0007669"/>
    <property type="project" value="UniProtKB-KW"/>
</dbReference>
<protein>
    <submittedName>
        <fullName evidence="3">Fumarylacetoacetate hydrolase family protein</fullName>
    </submittedName>
</protein>
<dbReference type="AlphaFoldDB" id="A0A934NDS6"/>
<dbReference type="Pfam" id="PF01557">
    <property type="entry name" value="FAA_hydrolase"/>
    <property type="match status" value="1"/>
</dbReference>
<dbReference type="PANTHER" id="PTHR11820">
    <property type="entry name" value="ACYLPYRUVASE"/>
    <property type="match status" value="1"/>
</dbReference>
<proteinExistence type="predicted"/>
<dbReference type="Proteomes" id="UP000620075">
    <property type="component" value="Unassembled WGS sequence"/>
</dbReference>
<evidence type="ECO:0000259" key="2">
    <source>
        <dbReference type="Pfam" id="PF01557"/>
    </source>
</evidence>